<sequence>MIAELLGQLPPQEAQRAVGYPSLFLLVALGALVPVVPTGAVVSSAAVVAFHQATPFALPAVFLVAAAAALAGDAALYWLGWRGVARRDGPRWPAALRVRAAPDRLERARAGLRRHRVPVLVVSRLVPAGRIPVMLACLLTRMPPGRFVWGDVPAVLVWTAAYQLIGVAG</sequence>
<protein>
    <submittedName>
        <fullName evidence="9">DedA family protein</fullName>
    </submittedName>
</protein>
<evidence type="ECO:0000256" key="1">
    <source>
        <dbReference type="ARBA" id="ARBA00004651"/>
    </source>
</evidence>
<comment type="caution">
    <text evidence="9">The sequence shown here is derived from an EMBL/GenBank/DDBJ whole genome shotgun (WGS) entry which is preliminary data.</text>
</comment>
<evidence type="ECO:0000256" key="4">
    <source>
        <dbReference type="ARBA" id="ARBA00022692"/>
    </source>
</evidence>
<dbReference type="Proteomes" id="UP000570003">
    <property type="component" value="Unassembled WGS sequence"/>
</dbReference>
<name>A0AA44DCC0_STRE0</name>
<feature type="non-terminal residue" evidence="9">
    <location>
        <position position="169"/>
    </location>
</feature>
<gene>
    <name evidence="9" type="ORF">HGA06_05250</name>
</gene>
<evidence type="ECO:0000256" key="2">
    <source>
        <dbReference type="ARBA" id="ARBA00010792"/>
    </source>
</evidence>
<feature type="transmembrane region" description="Helical" evidence="7">
    <location>
        <begin position="23"/>
        <end position="50"/>
    </location>
</feature>
<evidence type="ECO:0000256" key="7">
    <source>
        <dbReference type="RuleBase" id="RU367016"/>
    </source>
</evidence>
<dbReference type="RefSeq" id="WP_168437851.1">
    <property type="nucleotide sequence ID" value="NZ_JAAXOU010000031.1"/>
</dbReference>
<keyword evidence="6 7" id="KW-0472">Membrane</keyword>
<reference evidence="9 10" key="1">
    <citation type="submission" date="2020-04" db="EMBL/GenBank/DDBJ databases">
        <title>MicrobeNet Type strains.</title>
        <authorList>
            <person name="Nicholson A.C."/>
        </authorList>
    </citation>
    <scope>NUCLEOTIDE SEQUENCE [LARGE SCALE GENOMIC DNA]</scope>
    <source>
        <strain evidence="9 10">DSM 40738</strain>
    </source>
</reference>
<dbReference type="InterPro" id="IPR032816">
    <property type="entry name" value="VTT_dom"/>
</dbReference>
<evidence type="ECO:0000313" key="9">
    <source>
        <dbReference type="EMBL" id="NKY13601.1"/>
    </source>
</evidence>
<dbReference type="PANTHER" id="PTHR30353">
    <property type="entry name" value="INNER MEMBRANE PROTEIN DEDA-RELATED"/>
    <property type="match status" value="1"/>
</dbReference>
<feature type="domain" description="VTT" evidence="8">
    <location>
        <begin position="40"/>
        <end position="166"/>
    </location>
</feature>
<dbReference type="EMBL" id="JAAXOU010000031">
    <property type="protein sequence ID" value="NKY13601.1"/>
    <property type="molecule type" value="Genomic_DNA"/>
</dbReference>
<keyword evidence="10" id="KW-1185">Reference proteome</keyword>
<organism evidence="9 10">
    <name type="scientific">Streptomyces somaliensis (strain ATCC 33201 / DSM 40738 / JCM 12659 / KCTC 9044 / NCTC 11332 / NRRL B-12077 / IP 733)</name>
    <dbReference type="NCBI Taxonomy" id="1134445"/>
    <lineage>
        <taxon>Bacteria</taxon>
        <taxon>Bacillati</taxon>
        <taxon>Actinomycetota</taxon>
        <taxon>Actinomycetes</taxon>
        <taxon>Kitasatosporales</taxon>
        <taxon>Streptomycetaceae</taxon>
        <taxon>Streptomyces</taxon>
    </lineage>
</organism>
<dbReference type="Pfam" id="PF09335">
    <property type="entry name" value="VTT_dom"/>
    <property type="match status" value="1"/>
</dbReference>
<keyword evidence="3 7" id="KW-1003">Cell membrane</keyword>
<feature type="transmembrane region" description="Helical" evidence="7">
    <location>
        <begin position="56"/>
        <end position="79"/>
    </location>
</feature>
<keyword evidence="5 7" id="KW-1133">Transmembrane helix</keyword>
<evidence type="ECO:0000256" key="3">
    <source>
        <dbReference type="ARBA" id="ARBA00022475"/>
    </source>
</evidence>
<evidence type="ECO:0000256" key="5">
    <source>
        <dbReference type="ARBA" id="ARBA00022989"/>
    </source>
</evidence>
<keyword evidence="4 7" id="KW-0812">Transmembrane</keyword>
<dbReference type="GO" id="GO:0005886">
    <property type="term" value="C:plasma membrane"/>
    <property type="evidence" value="ECO:0007669"/>
    <property type="project" value="UniProtKB-SubCell"/>
</dbReference>
<dbReference type="PANTHER" id="PTHR30353:SF0">
    <property type="entry name" value="TRANSMEMBRANE PROTEIN"/>
    <property type="match status" value="1"/>
</dbReference>
<dbReference type="AlphaFoldDB" id="A0AA44DCC0"/>
<accession>A0AA44DCC0</accession>
<dbReference type="InterPro" id="IPR032818">
    <property type="entry name" value="DedA-like"/>
</dbReference>
<evidence type="ECO:0000256" key="6">
    <source>
        <dbReference type="ARBA" id="ARBA00023136"/>
    </source>
</evidence>
<comment type="similarity">
    <text evidence="2 7">Belongs to the DedA family.</text>
</comment>
<evidence type="ECO:0000259" key="8">
    <source>
        <dbReference type="Pfam" id="PF09335"/>
    </source>
</evidence>
<comment type="caution">
    <text evidence="7">Lacks conserved residue(s) required for the propagation of feature annotation.</text>
</comment>
<evidence type="ECO:0000313" key="10">
    <source>
        <dbReference type="Proteomes" id="UP000570003"/>
    </source>
</evidence>
<proteinExistence type="inferred from homology"/>
<comment type="subcellular location">
    <subcellularLocation>
        <location evidence="1 7">Cell membrane</location>
        <topology evidence="1 7">Multi-pass membrane protein</topology>
    </subcellularLocation>
</comment>